<protein>
    <recommendedName>
        <fullName evidence="2">CRAL-TRIO domain-containing protein</fullName>
    </recommendedName>
</protein>
<dbReference type="EMBL" id="HBFQ01049429">
    <property type="protein sequence ID" value="CAD8860884.1"/>
    <property type="molecule type" value="Transcribed_RNA"/>
</dbReference>
<evidence type="ECO:0000256" key="1">
    <source>
        <dbReference type="SAM" id="MobiDB-lite"/>
    </source>
</evidence>
<dbReference type="Gene3D" id="3.40.525.10">
    <property type="entry name" value="CRAL-TRIO lipid binding domain"/>
    <property type="match status" value="1"/>
</dbReference>
<proteinExistence type="predicted"/>
<dbReference type="GO" id="GO:0005737">
    <property type="term" value="C:cytoplasm"/>
    <property type="evidence" value="ECO:0007669"/>
    <property type="project" value="TreeGrafter"/>
</dbReference>
<dbReference type="PROSITE" id="PS50191">
    <property type="entry name" value="CRAL_TRIO"/>
    <property type="match status" value="1"/>
</dbReference>
<feature type="region of interest" description="Disordered" evidence="1">
    <location>
        <begin position="1"/>
        <end position="29"/>
    </location>
</feature>
<feature type="domain" description="CRAL-TRIO" evidence="2">
    <location>
        <begin position="31"/>
        <end position="206"/>
    </location>
</feature>
<dbReference type="SUPFAM" id="SSF52087">
    <property type="entry name" value="CRAL/TRIO domain"/>
    <property type="match status" value="1"/>
</dbReference>
<name>A0A7S1APD7_NOCSC</name>
<dbReference type="SMART" id="SM00516">
    <property type="entry name" value="SEC14"/>
    <property type="match status" value="1"/>
</dbReference>
<reference evidence="3" key="1">
    <citation type="submission" date="2021-01" db="EMBL/GenBank/DDBJ databases">
        <authorList>
            <person name="Corre E."/>
            <person name="Pelletier E."/>
            <person name="Niang G."/>
            <person name="Scheremetjew M."/>
            <person name="Finn R."/>
            <person name="Kale V."/>
            <person name="Holt S."/>
            <person name="Cochrane G."/>
            <person name="Meng A."/>
            <person name="Brown T."/>
            <person name="Cohen L."/>
        </authorList>
    </citation>
    <scope>NUCLEOTIDE SEQUENCE</scope>
</reference>
<dbReference type="InterPro" id="IPR001251">
    <property type="entry name" value="CRAL-TRIO_dom"/>
</dbReference>
<dbReference type="CDD" id="cd00170">
    <property type="entry name" value="SEC14"/>
    <property type="match status" value="1"/>
</dbReference>
<evidence type="ECO:0000313" key="3">
    <source>
        <dbReference type="EMBL" id="CAD8860884.1"/>
    </source>
</evidence>
<dbReference type="AlphaFoldDB" id="A0A7S1APD7"/>
<evidence type="ECO:0000259" key="2">
    <source>
        <dbReference type="PROSITE" id="PS50191"/>
    </source>
</evidence>
<dbReference type="InterPro" id="IPR051064">
    <property type="entry name" value="SEC14/CRAL-TRIO_domain"/>
</dbReference>
<dbReference type="Pfam" id="PF00650">
    <property type="entry name" value="CRAL_TRIO"/>
    <property type="match status" value="1"/>
</dbReference>
<dbReference type="PANTHER" id="PTHR23324:SF83">
    <property type="entry name" value="SEC14-LIKE PROTEIN 2"/>
    <property type="match status" value="1"/>
</dbReference>
<gene>
    <name evidence="3" type="ORF">NSCI0253_LOCUS35239</name>
</gene>
<sequence>MAAYGTGESYGRDANRKGNPSTWQWRWHPTSPDARRAARHVFFERVAQTADDGGPLLVWRAGAADYSGIIREGLLEELIRAFVVHCEDVMQAGRAASIQAGALVRGRVVVDASGFVAKHLRHLAVLRRIVQLSSDHFPELLVTLTCVRAPTSVVSLFGLVQPWLKPTTASKVRIFAGDFGSEVRQHLGVDLTAFAASLGNASFETEHHTEAQKSLYSLRLAPPL</sequence>
<organism evidence="3">
    <name type="scientific">Noctiluca scintillans</name>
    <name type="common">Sea sparkle</name>
    <name type="synonym">Red tide dinoflagellate</name>
    <dbReference type="NCBI Taxonomy" id="2966"/>
    <lineage>
        <taxon>Eukaryota</taxon>
        <taxon>Sar</taxon>
        <taxon>Alveolata</taxon>
        <taxon>Dinophyceae</taxon>
        <taxon>Noctilucales</taxon>
        <taxon>Noctilucaceae</taxon>
        <taxon>Noctiluca</taxon>
    </lineage>
</organism>
<accession>A0A7S1APD7</accession>
<dbReference type="PANTHER" id="PTHR23324">
    <property type="entry name" value="SEC14 RELATED PROTEIN"/>
    <property type="match status" value="1"/>
</dbReference>
<dbReference type="InterPro" id="IPR036865">
    <property type="entry name" value="CRAL-TRIO_dom_sf"/>
</dbReference>